<dbReference type="EMBL" id="JAWDGP010006085">
    <property type="protein sequence ID" value="KAK3747452.1"/>
    <property type="molecule type" value="Genomic_DNA"/>
</dbReference>
<evidence type="ECO:0000313" key="2">
    <source>
        <dbReference type="Proteomes" id="UP001283361"/>
    </source>
</evidence>
<gene>
    <name evidence="1" type="ORF">RRG08_015564</name>
</gene>
<organism evidence="1 2">
    <name type="scientific">Elysia crispata</name>
    <name type="common">lettuce slug</name>
    <dbReference type="NCBI Taxonomy" id="231223"/>
    <lineage>
        <taxon>Eukaryota</taxon>
        <taxon>Metazoa</taxon>
        <taxon>Spiralia</taxon>
        <taxon>Lophotrochozoa</taxon>
        <taxon>Mollusca</taxon>
        <taxon>Gastropoda</taxon>
        <taxon>Heterobranchia</taxon>
        <taxon>Euthyneura</taxon>
        <taxon>Panpulmonata</taxon>
        <taxon>Sacoglossa</taxon>
        <taxon>Placobranchoidea</taxon>
        <taxon>Plakobranchidae</taxon>
        <taxon>Elysia</taxon>
    </lineage>
</organism>
<name>A0AAE0YJR7_9GAST</name>
<comment type="caution">
    <text evidence="1">The sequence shown here is derived from an EMBL/GenBank/DDBJ whole genome shotgun (WGS) entry which is preliminary data.</text>
</comment>
<proteinExistence type="predicted"/>
<accession>A0AAE0YJR7</accession>
<dbReference type="Proteomes" id="UP001283361">
    <property type="component" value="Unassembled WGS sequence"/>
</dbReference>
<protein>
    <submittedName>
        <fullName evidence="1">Uncharacterized protein</fullName>
    </submittedName>
</protein>
<sequence>MPEPKSNIYKKMRLLSNSFDWQSWELTPADRSSAAPRLFKLQLSTVDRNVAFFGSRDVDGLRGTGPQSSGITKA</sequence>
<keyword evidence="2" id="KW-1185">Reference proteome</keyword>
<evidence type="ECO:0000313" key="1">
    <source>
        <dbReference type="EMBL" id="KAK3747452.1"/>
    </source>
</evidence>
<dbReference type="AlphaFoldDB" id="A0AAE0YJR7"/>
<reference evidence="1" key="1">
    <citation type="journal article" date="2023" name="G3 (Bethesda)">
        <title>A reference genome for the long-term kleptoplast-retaining sea slug Elysia crispata morphotype clarki.</title>
        <authorList>
            <person name="Eastman K.E."/>
            <person name="Pendleton A.L."/>
            <person name="Shaikh M.A."/>
            <person name="Suttiyut T."/>
            <person name="Ogas R."/>
            <person name="Tomko P."/>
            <person name="Gavelis G."/>
            <person name="Widhalm J.R."/>
            <person name="Wisecaver J.H."/>
        </authorList>
    </citation>
    <scope>NUCLEOTIDE SEQUENCE</scope>
    <source>
        <strain evidence="1">ECLA1</strain>
    </source>
</reference>